<name>A0A840IG98_9ACTN</name>
<evidence type="ECO:0000259" key="2">
    <source>
        <dbReference type="SMART" id="SM00470"/>
    </source>
</evidence>
<comment type="caution">
    <text evidence="3">The sequence shown here is derived from an EMBL/GenBank/DDBJ whole genome shotgun (WGS) entry which is preliminary data.</text>
</comment>
<dbReference type="InterPro" id="IPR050336">
    <property type="entry name" value="Chromosome_partition/occlusion"/>
</dbReference>
<dbReference type="EMBL" id="JACHNU010000006">
    <property type="protein sequence ID" value="MBB4664057.1"/>
    <property type="molecule type" value="Genomic_DNA"/>
</dbReference>
<evidence type="ECO:0000313" key="3">
    <source>
        <dbReference type="EMBL" id="MBB4664057.1"/>
    </source>
</evidence>
<feature type="compositionally biased region" description="Basic and acidic residues" evidence="1">
    <location>
        <begin position="270"/>
        <end position="293"/>
    </location>
</feature>
<sequence>MSDVDSLQRTEEAVAQLRQEAAAARHREVVEDLRRPPLADTANKPRRRVTASLAQVRTATNMREGPLPEVYELAVSLIETGLLHPPLVRETGDAAEPYEVVSGHRRVAAMRLVDEALGEPREWELDVREGMSRREALTLQFAENFHQRKPEPIMFARAVRQIMIEDPTLTAAEVSRITGAPAKWTLSALKLLELPAVAERVEAGDLAFTAADMVRRAVSTGRVDEAEAVELAQKAADGEITTGELRRAVGYVPPKPENYDQLSSELDRARWEARRAAEHGGGRDADADQREWESGGSSASSSEGPSFSANVASGAAAGLAGPGGAEGIGSASGDPADEIDPEIRAVALDAYLLGRLLRDVAPAHREALGITDREGETFQYAFTLRPYERTAALRTLAGALLAEDDNPPRELRHLLQPA</sequence>
<keyword evidence="4" id="KW-1185">Reference proteome</keyword>
<reference evidence="3 4" key="1">
    <citation type="submission" date="2020-08" db="EMBL/GenBank/DDBJ databases">
        <title>Genomic Encyclopedia of Archaeal and Bacterial Type Strains, Phase II (KMG-II): from individual species to whole genera.</title>
        <authorList>
            <person name="Goeker M."/>
        </authorList>
    </citation>
    <scope>NUCLEOTIDE SEQUENCE [LARGE SCALE GENOMIC DNA]</scope>
    <source>
        <strain evidence="3 4">DSM 23288</strain>
    </source>
</reference>
<dbReference type="Gene3D" id="1.10.10.2830">
    <property type="match status" value="1"/>
</dbReference>
<feature type="compositionally biased region" description="Low complexity" evidence="1">
    <location>
        <begin position="294"/>
        <end position="309"/>
    </location>
</feature>
<dbReference type="InterPro" id="IPR036086">
    <property type="entry name" value="ParB/Sulfiredoxin_sf"/>
</dbReference>
<accession>A0A840IG98</accession>
<dbReference type="RefSeq" id="WP_183343782.1">
    <property type="nucleotide sequence ID" value="NZ_JACHNU010000006.1"/>
</dbReference>
<dbReference type="GO" id="GO:0005694">
    <property type="term" value="C:chromosome"/>
    <property type="evidence" value="ECO:0007669"/>
    <property type="project" value="TreeGrafter"/>
</dbReference>
<dbReference type="Proteomes" id="UP000585272">
    <property type="component" value="Unassembled WGS sequence"/>
</dbReference>
<gene>
    <name evidence="3" type="ORF">BDZ31_003660</name>
</gene>
<dbReference type="Gene3D" id="3.90.1530.30">
    <property type="match status" value="1"/>
</dbReference>
<evidence type="ECO:0000256" key="1">
    <source>
        <dbReference type="SAM" id="MobiDB-lite"/>
    </source>
</evidence>
<dbReference type="PANTHER" id="PTHR33375">
    <property type="entry name" value="CHROMOSOME-PARTITIONING PROTEIN PARB-RELATED"/>
    <property type="match status" value="1"/>
</dbReference>
<dbReference type="SUPFAM" id="SSF109709">
    <property type="entry name" value="KorB DNA-binding domain-like"/>
    <property type="match status" value="1"/>
</dbReference>
<feature type="region of interest" description="Disordered" evidence="1">
    <location>
        <begin position="270"/>
        <end position="309"/>
    </location>
</feature>
<dbReference type="InterPro" id="IPR003115">
    <property type="entry name" value="ParB_N"/>
</dbReference>
<organism evidence="3 4">
    <name type="scientific">Conexibacter arvalis</name>
    <dbReference type="NCBI Taxonomy" id="912552"/>
    <lineage>
        <taxon>Bacteria</taxon>
        <taxon>Bacillati</taxon>
        <taxon>Actinomycetota</taxon>
        <taxon>Thermoleophilia</taxon>
        <taxon>Solirubrobacterales</taxon>
        <taxon>Conexibacteraceae</taxon>
        <taxon>Conexibacter</taxon>
    </lineage>
</organism>
<evidence type="ECO:0000313" key="4">
    <source>
        <dbReference type="Proteomes" id="UP000585272"/>
    </source>
</evidence>
<dbReference type="AlphaFoldDB" id="A0A840IG98"/>
<dbReference type="GO" id="GO:0007059">
    <property type="term" value="P:chromosome segregation"/>
    <property type="evidence" value="ECO:0007669"/>
    <property type="project" value="TreeGrafter"/>
</dbReference>
<dbReference type="Pfam" id="PF02195">
    <property type="entry name" value="ParB_N"/>
    <property type="match status" value="1"/>
</dbReference>
<feature type="domain" description="ParB-like N-terminal" evidence="2">
    <location>
        <begin position="49"/>
        <end position="145"/>
    </location>
</feature>
<dbReference type="SUPFAM" id="SSF110849">
    <property type="entry name" value="ParB/Sulfiredoxin"/>
    <property type="match status" value="1"/>
</dbReference>
<proteinExistence type="predicted"/>
<protein>
    <submittedName>
        <fullName evidence="3">ParB-like chromosome segregation protein Spo0J</fullName>
    </submittedName>
</protein>
<dbReference type="PANTHER" id="PTHR33375:SF1">
    <property type="entry name" value="CHROMOSOME-PARTITIONING PROTEIN PARB-RELATED"/>
    <property type="match status" value="1"/>
</dbReference>
<dbReference type="SMART" id="SM00470">
    <property type="entry name" value="ParB"/>
    <property type="match status" value="1"/>
</dbReference>